<evidence type="ECO:0000256" key="2">
    <source>
        <dbReference type="ARBA" id="ARBA00022490"/>
    </source>
</evidence>
<keyword evidence="5 7" id="KW-0238">DNA-binding</keyword>
<dbReference type="GO" id="GO:0051301">
    <property type="term" value="P:cell division"/>
    <property type="evidence" value="ECO:0007669"/>
    <property type="project" value="UniProtKB-KW"/>
</dbReference>
<dbReference type="GO" id="GO:0003700">
    <property type="term" value="F:DNA-binding transcription factor activity"/>
    <property type="evidence" value="ECO:0007669"/>
    <property type="project" value="UniProtKB-UniRule"/>
</dbReference>
<dbReference type="InterPro" id="IPR035642">
    <property type="entry name" value="MraZ_N"/>
</dbReference>
<reference evidence="9 10" key="1">
    <citation type="journal article" date="2016" name="Environ. Microbiol.">
        <title>Genomic resolution of a cold subsurface aquifer community provides metabolic insights for novel microbes adapted to high CO concentrations.</title>
        <authorList>
            <person name="Probst A.J."/>
            <person name="Castelle C.J."/>
            <person name="Singh A."/>
            <person name="Brown C.T."/>
            <person name="Anantharaman K."/>
            <person name="Sharon I."/>
            <person name="Hug L.A."/>
            <person name="Burstein D."/>
            <person name="Emerson J.B."/>
            <person name="Thomas B.C."/>
            <person name="Banfield J.F."/>
        </authorList>
    </citation>
    <scope>NUCLEOTIDE SEQUENCE [LARGE SCALE GENOMIC DNA]</scope>
    <source>
        <strain evidence="9">CG1_02_38_13</strain>
    </source>
</reference>
<dbReference type="InterPro" id="IPR035644">
    <property type="entry name" value="MraZ_C"/>
</dbReference>
<dbReference type="InterPro" id="IPR007159">
    <property type="entry name" value="SpoVT-AbrB_dom"/>
</dbReference>
<evidence type="ECO:0000313" key="9">
    <source>
        <dbReference type="EMBL" id="OIO17387.1"/>
    </source>
</evidence>
<evidence type="ECO:0000256" key="3">
    <source>
        <dbReference type="ARBA" id="ARBA00022737"/>
    </source>
</evidence>
<dbReference type="GO" id="GO:2000143">
    <property type="term" value="P:negative regulation of DNA-templated transcription initiation"/>
    <property type="evidence" value="ECO:0007669"/>
    <property type="project" value="TreeGrafter"/>
</dbReference>
<keyword evidence="9" id="KW-0131">Cell cycle</keyword>
<dbReference type="EMBL" id="MNVB01000032">
    <property type="protein sequence ID" value="OIO17387.1"/>
    <property type="molecule type" value="Genomic_DNA"/>
</dbReference>
<keyword evidence="9" id="KW-0132">Cell division</keyword>
<dbReference type="InterPro" id="IPR003444">
    <property type="entry name" value="MraZ"/>
</dbReference>
<accession>A0A1J4U282</accession>
<dbReference type="PROSITE" id="PS51740">
    <property type="entry name" value="SPOVT_ABRB"/>
    <property type="match status" value="2"/>
</dbReference>
<keyword evidence="6 7" id="KW-0804">Transcription</keyword>
<dbReference type="PANTHER" id="PTHR34701">
    <property type="entry name" value="TRANSCRIPTIONAL REGULATOR MRAZ"/>
    <property type="match status" value="1"/>
</dbReference>
<protein>
    <recommendedName>
        <fullName evidence="1 7">Transcriptional regulator MraZ</fullName>
    </recommendedName>
</protein>
<dbReference type="GO" id="GO:0000976">
    <property type="term" value="F:transcription cis-regulatory region binding"/>
    <property type="evidence" value="ECO:0007669"/>
    <property type="project" value="TreeGrafter"/>
</dbReference>
<dbReference type="SUPFAM" id="SSF89447">
    <property type="entry name" value="AbrB/MazE/MraZ-like"/>
    <property type="match status" value="1"/>
</dbReference>
<feature type="domain" description="SpoVT-AbrB" evidence="8">
    <location>
        <begin position="5"/>
        <end position="47"/>
    </location>
</feature>
<feature type="domain" description="SpoVT-AbrB" evidence="8">
    <location>
        <begin position="76"/>
        <end position="119"/>
    </location>
</feature>
<sequence length="143" mass="16366">MFLGEYSHTVDNKNRLAIPAKFKFDLKQGAVITRGLDNCLFVFTKNDWHALVKKIASLPLSHANARSFSRMMLMGAMEVRIDKLGRILVPEYLKKFAGLRKKVIVGGVLNRIEIWDEEKWNIYKKQSEKNVVKIAEGMSELGI</sequence>
<dbReference type="GO" id="GO:0009295">
    <property type="term" value="C:nucleoid"/>
    <property type="evidence" value="ECO:0007669"/>
    <property type="project" value="UniProtKB-SubCell"/>
</dbReference>
<dbReference type="PANTHER" id="PTHR34701:SF1">
    <property type="entry name" value="TRANSCRIPTIONAL REGULATOR MRAZ"/>
    <property type="match status" value="1"/>
</dbReference>
<proteinExistence type="inferred from homology"/>
<keyword evidence="2 7" id="KW-0963">Cytoplasm</keyword>
<comment type="caution">
    <text evidence="9">The sequence shown here is derived from an EMBL/GenBank/DDBJ whole genome shotgun (WGS) entry which is preliminary data.</text>
</comment>
<dbReference type="CDD" id="cd16320">
    <property type="entry name" value="MraZ_N"/>
    <property type="match status" value="1"/>
</dbReference>
<dbReference type="HAMAP" id="MF_01008">
    <property type="entry name" value="MraZ"/>
    <property type="match status" value="1"/>
</dbReference>
<evidence type="ECO:0000256" key="5">
    <source>
        <dbReference type="ARBA" id="ARBA00023125"/>
    </source>
</evidence>
<dbReference type="InterPro" id="IPR020603">
    <property type="entry name" value="MraZ_dom"/>
</dbReference>
<comment type="subcellular location">
    <subcellularLocation>
        <location evidence="7">Cytoplasm</location>
        <location evidence="7">Nucleoid</location>
    </subcellularLocation>
</comment>
<dbReference type="NCBIfam" id="TIGR00242">
    <property type="entry name" value="division/cell wall cluster transcriptional repressor MraZ"/>
    <property type="match status" value="1"/>
</dbReference>
<evidence type="ECO:0000313" key="10">
    <source>
        <dbReference type="Proteomes" id="UP000182465"/>
    </source>
</evidence>
<dbReference type="Proteomes" id="UP000182465">
    <property type="component" value="Unassembled WGS sequence"/>
</dbReference>
<dbReference type="InterPro" id="IPR037914">
    <property type="entry name" value="SpoVT-AbrB_sf"/>
</dbReference>
<keyword evidence="3" id="KW-0677">Repeat</keyword>
<dbReference type="CDD" id="cd16321">
    <property type="entry name" value="MraZ_C"/>
    <property type="match status" value="1"/>
</dbReference>
<dbReference type="GO" id="GO:0005737">
    <property type="term" value="C:cytoplasm"/>
    <property type="evidence" value="ECO:0007669"/>
    <property type="project" value="UniProtKB-UniRule"/>
</dbReference>
<dbReference type="Pfam" id="PF02381">
    <property type="entry name" value="MraZ"/>
    <property type="match status" value="2"/>
</dbReference>
<dbReference type="Gene3D" id="3.40.1550.20">
    <property type="entry name" value="Transcriptional regulator MraZ domain"/>
    <property type="match status" value="1"/>
</dbReference>
<dbReference type="AlphaFoldDB" id="A0A1J4U282"/>
<keyword evidence="4 7" id="KW-0805">Transcription regulation</keyword>
<comment type="similarity">
    <text evidence="7">Belongs to the MraZ family.</text>
</comment>
<dbReference type="InterPro" id="IPR038619">
    <property type="entry name" value="MraZ_sf"/>
</dbReference>
<evidence type="ECO:0000256" key="6">
    <source>
        <dbReference type="ARBA" id="ARBA00023163"/>
    </source>
</evidence>
<evidence type="ECO:0000259" key="8">
    <source>
        <dbReference type="PROSITE" id="PS51740"/>
    </source>
</evidence>
<evidence type="ECO:0000256" key="7">
    <source>
        <dbReference type="HAMAP-Rule" id="MF_01008"/>
    </source>
</evidence>
<comment type="subunit">
    <text evidence="7">Forms oligomers.</text>
</comment>
<organism evidence="9 10">
    <name type="scientific">Candidatus Kuenenbacteria bacterium CG1_02_38_13</name>
    <dbReference type="NCBI Taxonomy" id="1805235"/>
    <lineage>
        <taxon>Bacteria</taxon>
        <taxon>Candidatus Kueneniibacteriota</taxon>
    </lineage>
</organism>
<gene>
    <name evidence="7" type="primary">mraZ</name>
    <name evidence="9" type="ORF">AUJ29_01380</name>
</gene>
<evidence type="ECO:0000256" key="1">
    <source>
        <dbReference type="ARBA" id="ARBA00013860"/>
    </source>
</evidence>
<evidence type="ECO:0000256" key="4">
    <source>
        <dbReference type="ARBA" id="ARBA00023015"/>
    </source>
</evidence>
<name>A0A1J4U282_9BACT</name>